<keyword evidence="2" id="KW-1185">Reference proteome</keyword>
<evidence type="ECO:0000313" key="2">
    <source>
        <dbReference type="Proteomes" id="UP000005237"/>
    </source>
</evidence>
<dbReference type="EnsemblMetazoa" id="CJA39445.1">
    <property type="protein sequence ID" value="CJA39445.1"/>
    <property type="gene ID" value="WBGene00215292"/>
</dbReference>
<reference evidence="1" key="2">
    <citation type="submission" date="2022-06" db="UniProtKB">
        <authorList>
            <consortium name="EnsemblMetazoa"/>
        </authorList>
    </citation>
    <scope>IDENTIFICATION</scope>
    <source>
        <strain evidence="1">DF5081</strain>
    </source>
</reference>
<name>A0A8R1IRM1_CAEJA</name>
<protein>
    <submittedName>
        <fullName evidence="1">Uncharacterized protein</fullName>
    </submittedName>
</protein>
<evidence type="ECO:0000313" key="1">
    <source>
        <dbReference type="EnsemblMetazoa" id="CJA39445.1"/>
    </source>
</evidence>
<dbReference type="Proteomes" id="UP000005237">
    <property type="component" value="Unassembled WGS sequence"/>
</dbReference>
<accession>A0A8R1IRM1</accession>
<sequence>ITDHFAHRVSRNCPNLSYFRISDCPLVTTLTALQFIESASYRSSDKLDMHMDNTEFDAEKLLFFIKNPCFESSYSNWSLQQVLVPIAYDKPAYLALHQSRKCVLIFV</sequence>
<dbReference type="AlphaFoldDB" id="A0A8R1IRM1"/>
<reference evidence="2" key="1">
    <citation type="submission" date="2010-08" db="EMBL/GenBank/DDBJ databases">
        <authorList>
            <consortium name="Caenorhabditis japonica Sequencing Consortium"/>
            <person name="Wilson R.K."/>
        </authorList>
    </citation>
    <scope>NUCLEOTIDE SEQUENCE [LARGE SCALE GENOMIC DNA]</scope>
    <source>
        <strain evidence="2">DF5081</strain>
    </source>
</reference>
<organism evidence="1 2">
    <name type="scientific">Caenorhabditis japonica</name>
    <dbReference type="NCBI Taxonomy" id="281687"/>
    <lineage>
        <taxon>Eukaryota</taxon>
        <taxon>Metazoa</taxon>
        <taxon>Ecdysozoa</taxon>
        <taxon>Nematoda</taxon>
        <taxon>Chromadorea</taxon>
        <taxon>Rhabditida</taxon>
        <taxon>Rhabditina</taxon>
        <taxon>Rhabditomorpha</taxon>
        <taxon>Rhabditoidea</taxon>
        <taxon>Rhabditidae</taxon>
        <taxon>Peloderinae</taxon>
        <taxon>Caenorhabditis</taxon>
    </lineage>
</organism>
<proteinExistence type="predicted"/>